<feature type="compositionally biased region" description="Low complexity" evidence="1">
    <location>
        <begin position="137"/>
        <end position="146"/>
    </location>
</feature>
<feature type="region of interest" description="Disordered" evidence="1">
    <location>
        <begin position="68"/>
        <end position="93"/>
    </location>
</feature>
<keyword evidence="3" id="KW-1185">Reference proteome</keyword>
<organism evidence="2 3">
    <name type="scientific">Dermatophagoides farinae</name>
    <name type="common">American house dust mite</name>
    <dbReference type="NCBI Taxonomy" id="6954"/>
    <lineage>
        <taxon>Eukaryota</taxon>
        <taxon>Metazoa</taxon>
        <taxon>Ecdysozoa</taxon>
        <taxon>Arthropoda</taxon>
        <taxon>Chelicerata</taxon>
        <taxon>Arachnida</taxon>
        <taxon>Acari</taxon>
        <taxon>Acariformes</taxon>
        <taxon>Sarcoptiformes</taxon>
        <taxon>Astigmata</taxon>
        <taxon>Psoroptidia</taxon>
        <taxon>Analgoidea</taxon>
        <taxon>Pyroglyphidae</taxon>
        <taxon>Dermatophagoidinae</taxon>
        <taxon>Dermatophagoides</taxon>
    </lineage>
</organism>
<feature type="region of interest" description="Disordered" evidence="1">
    <location>
        <begin position="125"/>
        <end position="201"/>
    </location>
</feature>
<feature type="compositionally biased region" description="Low complexity" evidence="1">
    <location>
        <begin position="153"/>
        <end position="201"/>
    </location>
</feature>
<feature type="compositionally biased region" description="Basic residues" evidence="1">
    <location>
        <begin position="243"/>
        <end position="271"/>
    </location>
</feature>
<feature type="compositionally biased region" description="Low complexity" evidence="1">
    <location>
        <begin position="32"/>
        <end position="47"/>
    </location>
</feature>
<feature type="compositionally biased region" description="Polar residues" evidence="1">
    <location>
        <begin position="222"/>
        <end position="236"/>
    </location>
</feature>
<feature type="compositionally biased region" description="Low complexity" evidence="1">
    <location>
        <begin position="283"/>
        <end position="308"/>
    </location>
</feature>
<proteinExistence type="predicted"/>
<reference evidence="2" key="2">
    <citation type="journal article" date="2022" name="Res Sq">
        <title>Comparative Genomics Reveals Insights into the Divergent Evolution of Astigmatic Mites and Household Pest Adaptations.</title>
        <authorList>
            <person name="Xiong Q."/>
            <person name="Wan A.T.-Y."/>
            <person name="Liu X.-Y."/>
            <person name="Fung C.S.-H."/>
            <person name="Xiao X."/>
            <person name="Malainual N."/>
            <person name="Hou J."/>
            <person name="Wang L."/>
            <person name="Wang M."/>
            <person name="Yang K."/>
            <person name="Cui Y."/>
            <person name="Leung E."/>
            <person name="Nong W."/>
            <person name="Shin S.-K."/>
            <person name="Au S."/>
            <person name="Jeong K.Y."/>
            <person name="Chew F.T."/>
            <person name="Hui J."/>
            <person name="Leung T.F."/>
            <person name="Tungtrongchitr A."/>
            <person name="Zhong N."/>
            <person name="Liu Z."/>
            <person name="Tsui S."/>
        </authorList>
    </citation>
    <scope>NUCLEOTIDE SEQUENCE</scope>
    <source>
        <strain evidence="2">Derf</strain>
        <tissue evidence="2">Whole organism</tissue>
    </source>
</reference>
<dbReference type="AlphaFoldDB" id="A0A922IA77"/>
<evidence type="ECO:0000313" key="3">
    <source>
        <dbReference type="Proteomes" id="UP000790347"/>
    </source>
</evidence>
<accession>A0A922IA77</accession>
<gene>
    <name evidence="2" type="ORF">DERF_006367</name>
</gene>
<evidence type="ECO:0000256" key="1">
    <source>
        <dbReference type="SAM" id="MobiDB-lite"/>
    </source>
</evidence>
<feature type="compositionally biased region" description="Pro residues" evidence="1">
    <location>
        <begin position="21"/>
        <end position="31"/>
    </location>
</feature>
<dbReference type="EMBL" id="ASGP02000002">
    <property type="protein sequence ID" value="KAH9522809.1"/>
    <property type="molecule type" value="Genomic_DNA"/>
</dbReference>
<name>A0A922IA77_DERFA</name>
<protein>
    <submittedName>
        <fullName evidence="2">Uncharacterized protein</fullName>
    </submittedName>
</protein>
<sequence length="334" mass="37818">MTDNEMDDKKIKTSTISIRAPSPPPLLPPPISISRPTTTTTATTSTTMDQSTVARTINDNDNVMIVKPKSQQIKNKNRCLPSSRSKKQKSPISTVQIRPLVAAIANAINCDEPASSVELESKILEKQKPPPPPQPPTLQLQQLKPKSSPPKKPQTMTIKSVPPLMQQQQQPAPSTKSPPKFQPIVIPKQPQQQPQPQPQQQQLLCKNCRKILTNGDLDTLNDGGTTSDLNQSTIHSFFQPPIRRSRFSRGRRRGYGRRGRGGRRSGRRQTYRRSLYYSTSIKQQRPPLLPRQLRSSISIRRNQQQQQGRRSRRLSSWTMANRLVRDNRQRSLTL</sequence>
<feature type="region of interest" description="Disordered" evidence="1">
    <location>
        <begin position="1"/>
        <end position="48"/>
    </location>
</feature>
<evidence type="ECO:0000313" key="2">
    <source>
        <dbReference type="EMBL" id="KAH9522809.1"/>
    </source>
</evidence>
<reference evidence="2" key="1">
    <citation type="submission" date="2013-05" db="EMBL/GenBank/DDBJ databases">
        <authorList>
            <person name="Yim A.K.Y."/>
            <person name="Chan T.F."/>
            <person name="Ji K.M."/>
            <person name="Liu X.Y."/>
            <person name="Zhou J.W."/>
            <person name="Li R.Q."/>
            <person name="Yang K.Y."/>
            <person name="Li J."/>
            <person name="Li M."/>
            <person name="Law P.T.W."/>
            <person name="Wu Y.L."/>
            <person name="Cai Z.L."/>
            <person name="Qin H."/>
            <person name="Bao Y."/>
            <person name="Leung R.K.K."/>
            <person name="Ng P.K.S."/>
            <person name="Zou J."/>
            <person name="Zhong X.J."/>
            <person name="Ran P.X."/>
            <person name="Zhong N.S."/>
            <person name="Liu Z.G."/>
            <person name="Tsui S.K.W."/>
        </authorList>
    </citation>
    <scope>NUCLEOTIDE SEQUENCE</scope>
    <source>
        <strain evidence="2">Derf</strain>
        <tissue evidence="2">Whole organism</tissue>
    </source>
</reference>
<feature type="region of interest" description="Disordered" evidence="1">
    <location>
        <begin position="216"/>
        <end position="315"/>
    </location>
</feature>
<dbReference type="Proteomes" id="UP000790347">
    <property type="component" value="Unassembled WGS sequence"/>
</dbReference>
<comment type="caution">
    <text evidence="2">The sequence shown here is derived from an EMBL/GenBank/DDBJ whole genome shotgun (WGS) entry which is preliminary data.</text>
</comment>